<proteinExistence type="predicted"/>
<evidence type="ECO:0000313" key="1">
    <source>
        <dbReference type="EMBL" id="OCL90266.1"/>
    </source>
</evidence>
<gene>
    <name evidence="1" type="ORF">AAX28_01747</name>
</gene>
<evidence type="ECO:0000313" key="2">
    <source>
        <dbReference type="Proteomes" id="UP000093159"/>
    </source>
</evidence>
<sequence>MYRFHKEEYNNQLFSNGKTKIGTLYSYRNTELDKGIADINEGKKTVNYQFSQNAIIGGKHNNQENKDFQAANLFGTAYADETSTIYLGNAKTSQNIESKNYYILCLAKDIDAKFENYDSCLEIISESFFEELTIVINKQTPVNYLGYFEVEYRSREENWNKKDFGINPCLIKENKEKYVQQKEIRAIWEPVNENIHIEPIFVESLELCKYLKKVNLEQYK</sequence>
<organism evidence="1 2">
    <name type="scientific">Arcobacter porcinus</name>
    <dbReference type="NCBI Taxonomy" id="1935204"/>
    <lineage>
        <taxon>Bacteria</taxon>
        <taxon>Pseudomonadati</taxon>
        <taxon>Campylobacterota</taxon>
        <taxon>Epsilonproteobacteria</taxon>
        <taxon>Campylobacterales</taxon>
        <taxon>Arcobacteraceae</taxon>
        <taxon>Arcobacter</taxon>
    </lineage>
</organism>
<reference evidence="1 2" key="1">
    <citation type="submission" date="2015-05" db="EMBL/GenBank/DDBJ databases">
        <authorList>
            <person name="Rovetto F."/>
            <person name="Cocolin L."/>
            <person name="Illeghems K."/>
            <person name="Van Nieuwerburgh F."/>
            <person name="Houf K."/>
        </authorList>
    </citation>
    <scope>NUCLEOTIDE SEQUENCE [LARGE SCALE GENOMIC DNA]</scope>
    <source>
        <strain evidence="1 2">117434</strain>
    </source>
</reference>
<dbReference type="Proteomes" id="UP000093159">
    <property type="component" value="Unassembled WGS sequence"/>
</dbReference>
<keyword evidence="2" id="KW-1185">Reference proteome</keyword>
<name>A0ABX2YH11_9BACT</name>
<protein>
    <submittedName>
        <fullName evidence="1">Uncharacterized protein</fullName>
    </submittedName>
</protein>
<accession>A0ABX2YH11</accession>
<comment type="caution">
    <text evidence="1">The sequence shown here is derived from an EMBL/GenBank/DDBJ whole genome shotgun (WGS) entry which is preliminary data.</text>
</comment>
<dbReference type="RefSeq" id="WP_066179690.1">
    <property type="nucleotide sequence ID" value="NZ_LDIR01000004.1"/>
</dbReference>
<dbReference type="EMBL" id="LDIR01000004">
    <property type="protein sequence ID" value="OCL90266.1"/>
    <property type="molecule type" value="Genomic_DNA"/>
</dbReference>